<organism evidence="6 7">
    <name type="scientific">Paramecium octaurelia</name>
    <dbReference type="NCBI Taxonomy" id="43137"/>
    <lineage>
        <taxon>Eukaryota</taxon>
        <taxon>Sar</taxon>
        <taxon>Alveolata</taxon>
        <taxon>Ciliophora</taxon>
        <taxon>Intramacronucleata</taxon>
        <taxon>Oligohymenophorea</taxon>
        <taxon>Peniculida</taxon>
        <taxon>Parameciidae</taxon>
        <taxon>Paramecium</taxon>
    </lineage>
</organism>
<dbReference type="EMBL" id="CAJJDP010000038">
    <property type="protein sequence ID" value="CAD8160459.1"/>
    <property type="molecule type" value="Genomic_DNA"/>
</dbReference>
<comment type="caution">
    <text evidence="6">The sequence shown here is derived from an EMBL/GenBank/DDBJ whole genome shotgun (WGS) entry which is preliminary data.</text>
</comment>
<feature type="domain" description="MYND-type" evidence="5">
    <location>
        <begin position="16"/>
        <end position="55"/>
    </location>
</feature>
<keyword evidence="7" id="KW-1185">Reference proteome</keyword>
<gene>
    <name evidence="6" type="ORF">POCTA_138.1.T0380193</name>
</gene>
<dbReference type="PROSITE" id="PS50865">
    <property type="entry name" value="ZF_MYND_2"/>
    <property type="match status" value="1"/>
</dbReference>
<dbReference type="Proteomes" id="UP000683925">
    <property type="component" value="Unassembled WGS sequence"/>
</dbReference>
<keyword evidence="1" id="KW-0479">Metal-binding</keyword>
<dbReference type="GO" id="GO:0008270">
    <property type="term" value="F:zinc ion binding"/>
    <property type="evidence" value="ECO:0007669"/>
    <property type="project" value="UniProtKB-KW"/>
</dbReference>
<sequence>MKELYSNTVFEGIIDGFKCEKRIKDATKRFSRCKQMWQCSKDCQVGDWQKHKVNCKTTTTIRQEDSKQVDKQLDQID</sequence>
<reference evidence="6" key="1">
    <citation type="submission" date="2021-01" db="EMBL/GenBank/DDBJ databases">
        <authorList>
            <consortium name="Genoscope - CEA"/>
            <person name="William W."/>
        </authorList>
    </citation>
    <scope>NUCLEOTIDE SEQUENCE</scope>
</reference>
<evidence type="ECO:0000256" key="1">
    <source>
        <dbReference type="ARBA" id="ARBA00022723"/>
    </source>
</evidence>
<keyword evidence="3" id="KW-0862">Zinc</keyword>
<protein>
    <recommendedName>
        <fullName evidence="5">MYND-type domain-containing protein</fullName>
    </recommendedName>
</protein>
<evidence type="ECO:0000313" key="6">
    <source>
        <dbReference type="EMBL" id="CAD8160459.1"/>
    </source>
</evidence>
<proteinExistence type="predicted"/>
<evidence type="ECO:0000259" key="5">
    <source>
        <dbReference type="PROSITE" id="PS50865"/>
    </source>
</evidence>
<dbReference type="InterPro" id="IPR002893">
    <property type="entry name" value="Znf_MYND"/>
</dbReference>
<dbReference type="OrthoDB" id="432970at2759"/>
<evidence type="ECO:0000313" key="7">
    <source>
        <dbReference type="Proteomes" id="UP000683925"/>
    </source>
</evidence>
<name>A0A8S1U9W2_PAROT</name>
<evidence type="ECO:0000256" key="4">
    <source>
        <dbReference type="PROSITE-ProRule" id="PRU00134"/>
    </source>
</evidence>
<evidence type="ECO:0000256" key="2">
    <source>
        <dbReference type="ARBA" id="ARBA00022771"/>
    </source>
</evidence>
<dbReference type="AlphaFoldDB" id="A0A8S1U9W2"/>
<evidence type="ECO:0000256" key="3">
    <source>
        <dbReference type="ARBA" id="ARBA00022833"/>
    </source>
</evidence>
<accession>A0A8S1U9W2</accession>
<keyword evidence="2 4" id="KW-0863">Zinc-finger</keyword>
<dbReference type="Pfam" id="PF01753">
    <property type="entry name" value="zf-MYND"/>
    <property type="match status" value="1"/>
</dbReference>